<organism evidence="1 2">
    <name type="scientific">Mycoplasmoides gallisepticum</name>
    <name type="common">Mycoplasma gallisepticum</name>
    <dbReference type="NCBI Taxonomy" id="2096"/>
    <lineage>
        <taxon>Bacteria</taxon>
        <taxon>Bacillati</taxon>
        <taxon>Mycoplasmatota</taxon>
        <taxon>Mycoplasmoidales</taxon>
        <taxon>Mycoplasmoidaceae</taxon>
        <taxon>Mycoplasmoides</taxon>
    </lineage>
</organism>
<dbReference type="Proteomes" id="UP000260136">
    <property type="component" value="Chromosome"/>
</dbReference>
<proteinExistence type="predicted"/>
<dbReference type="EMBL" id="LS991952">
    <property type="protein sequence ID" value="SYV94123.1"/>
    <property type="molecule type" value="Genomic_DNA"/>
</dbReference>
<accession>A0A3B0PYY7</accession>
<dbReference type="AlphaFoldDB" id="A0A3B0PYY7"/>
<protein>
    <submittedName>
        <fullName evidence="1">Uncharacterized protein</fullName>
    </submittedName>
</protein>
<reference evidence="2" key="1">
    <citation type="submission" date="2018-06" db="EMBL/GenBank/DDBJ databases">
        <authorList>
            <consortium name="Pathogen Informatics"/>
        </authorList>
    </citation>
    <scope>NUCLEOTIDE SEQUENCE [LARGE SCALE GENOMIC DNA]</scope>
    <source>
        <strain evidence="2">NCTC10115</strain>
    </source>
</reference>
<feature type="non-terminal residue" evidence="1">
    <location>
        <position position="142"/>
    </location>
</feature>
<name>A0A3B0PYY7_MYCGL</name>
<gene>
    <name evidence="1" type="ORF">NCTC10115_00430</name>
</gene>
<sequence length="142" mass="16227">MISVNKTLEKTPNERERIFDERLKRTIQTTLNNQYNLTLETTDGYVLLDNNEIIKDSIRVIQPSASSTNSGLSFEVKLKNNQKFSSNSDNSNQVLDYFVNLIPKSSDYFTSNGQGSVEDIRNRLFVSNNTTDVLGNRNLVLW</sequence>
<evidence type="ECO:0000313" key="2">
    <source>
        <dbReference type="Proteomes" id="UP000260136"/>
    </source>
</evidence>
<evidence type="ECO:0000313" key="1">
    <source>
        <dbReference type="EMBL" id="SYV94123.1"/>
    </source>
</evidence>